<dbReference type="EMBL" id="CP019937">
    <property type="protein sequence ID" value="ARO14236.1"/>
    <property type="molecule type" value="Genomic_DNA"/>
</dbReference>
<reference evidence="1 2" key="1">
    <citation type="submission" date="2017-02" db="EMBL/GenBank/DDBJ databases">
        <title>Ketogulonicigenium robustum SPU B003 Genome sequencing and assembly.</title>
        <authorList>
            <person name="Li Y."/>
            <person name="Liu L."/>
            <person name="Wang C."/>
            <person name="Zhang M."/>
            <person name="Zhang T."/>
            <person name="Zhang Y."/>
        </authorList>
    </citation>
    <scope>NUCLEOTIDE SEQUENCE [LARGE SCALE GENOMIC DNA]</scope>
    <source>
        <strain evidence="1 2">SPU_B003</strain>
    </source>
</reference>
<keyword evidence="2" id="KW-1185">Reference proteome</keyword>
<sequence>MRVWLWTGWSSRVVMLVMIDPWIEKEKAAHGMNRSGD</sequence>
<protein>
    <submittedName>
        <fullName evidence="1">Uncharacterized protein</fullName>
    </submittedName>
</protein>
<organism evidence="1 2">
    <name type="scientific">Ketogulonicigenium robustum</name>
    <dbReference type="NCBI Taxonomy" id="92947"/>
    <lineage>
        <taxon>Bacteria</taxon>
        <taxon>Pseudomonadati</taxon>
        <taxon>Pseudomonadota</taxon>
        <taxon>Alphaproteobacteria</taxon>
        <taxon>Rhodobacterales</taxon>
        <taxon>Roseobacteraceae</taxon>
        <taxon>Ketogulonicigenium</taxon>
    </lineage>
</organism>
<dbReference type="Proteomes" id="UP000242447">
    <property type="component" value="Chromosome"/>
</dbReference>
<name>A0A1W6NYA6_9RHOB</name>
<dbReference type="KEGG" id="kro:BVG79_00884"/>
<accession>A0A1W6NYA6</accession>
<evidence type="ECO:0000313" key="2">
    <source>
        <dbReference type="Proteomes" id="UP000242447"/>
    </source>
</evidence>
<dbReference type="AlphaFoldDB" id="A0A1W6NYA6"/>
<evidence type="ECO:0000313" key="1">
    <source>
        <dbReference type="EMBL" id="ARO14236.1"/>
    </source>
</evidence>
<proteinExistence type="predicted"/>
<gene>
    <name evidence="1" type="ORF">BVG79_00884</name>
</gene>